<dbReference type="Proteomes" id="UP000239724">
    <property type="component" value="Unassembled WGS sequence"/>
</dbReference>
<accession>A0A2S6N025</accession>
<gene>
    <name evidence="3" type="ORF">CCS01_25705</name>
</gene>
<keyword evidence="4" id="KW-1185">Reference proteome</keyword>
<evidence type="ECO:0000313" key="4">
    <source>
        <dbReference type="Proteomes" id="UP000239724"/>
    </source>
</evidence>
<name>A0A2S6N025_RHOGL</name>
<dbReference type="InterPro" id="IPR055592">
    <property type="entry name" value="DUF7168"/>
</dbReference>
<reference evidence="3 4" key="1">
    <citation type="journal article" date="2018" name="Arch. Microbiol.">
        <title>New insights into the metabolic potential of the phototrophic purple bacterium Rhodopila globiformis DSM 161(T) from its draft genome sequence and evidence for a vanadium-dependent nitrogenase.</title>
        <authorList>
            <person name="Imhoff J.F."/>
            <person name="Rahn T."/>
            <person name="Kunzel S."/>
            <person name="Neulinger S.C."/>
        </authorList>
    </citation>
    <scope>NUCLEOTIDE SEQUENCE [LARGE SCALE GENOMIC DNA]</scope>
    <source>
        <strain evidence="3 4">DSM 161</strain>
    </source>
</reference>
<dbReference type="EMBL" id="NHRY01000251">
    <property type="protein sequence ID" value="PPQ27973.1"/>
    <property type="molecule type" value="Genomic_DNA"/>
</dbReference>
<evidence type="ECO:0000259" key="1">
    <source>
        <dbReference type="Pfam" id="PF10979"/>
    </source>
</evidence>
<evidence type="ECO:0000313" key="3">
    <source>
        <dbReference type="EMBL" id="PPQ27973.1"/>
    </source>
</evidence>
<sequence>MISNLPDRLSALSTEALAFVARDKADAMACQWLGGTLSAAQAPQWPVAQSLALELALSMPSLIGTTAFDRLARAMKGRSPDDVAAAALLRRSRIRLARISRRVCEDLATGEKFTLLPTAFSDAIGDGVSFGLFTTIDAAHIVAPRTLVPLDDAALALARGFVRPGNLGLGNGVRCAEAIYRHIVRNGIVPPATAGSGRKPKLPFRPDENRLDALAAAWAGLGRDPNDRELAQARGFAGQDALMEVLLNVSIARNAGAPELASAYTRIAAVLMETMALRAAHGSGRGNLDAVAAAMDAAVERGTFPREGRTLFDSLRERVKLSAARPAEDTADLDRLVQRIRALRAKTVEQGCTEQEALAAAEKVAELLDRYGLNLSELDLRKQSCEGIGIETDRKRRGPIDDCMGTIAAFFDCRVWAETAEDGTLRYIFFGLPADVQASVYLHDLIALAFATETAAFQRGDFYRSADSGHRRSATNSFQLGLARGINQKLQTLRQARDVASDGSTGRALVPVKDSMIDDEMERLGFTFHRRPTARRRVLPTAYNAGKEAGERFEYRPGIEQDY</sequence>
<feature type="domain" description="DUF7168" evidence="2">
    <location>
        <begin position="392"/>
        <end position="496"/>
    </location>
</feature>
<proteinExistence type="predicted"/>
<evidence type="ECO:0000259" key="2">
    <source>
        <dbReference type="Pfam" id="PF23771"/>
    </source>
</evidence>
<dbReference type="AlphaFoldDB" id="A0A2S6N025"/>
<comment type="caution">
    <text evidence="3">The sequence shown here is derived from an EMBL/GenBank/DDBJ whole genome shotgun (WGS) entry which is preliminary data.</text>
</comment>
<feature type="domain" description="DUF2786" evidence="1">
    <location>
        <begin position="335"/>
        <end position="374"/>
    </location>
</feature>
<protein>
    <submittedName>
        <fullName evidence="3">Uncharacterized protein</fullName>
    </submittedName>
</protein>
<organism evidence="3 4">
    <name type="scientific">Rhodopila globiformis</name>
    <name type="common">Rhodopseudomonas globiformis</name>
    <dbReference type="NCBI Taxonomy" id="1071"/>
    <lineage>
        <taxon>Bacteria</taxon>
        <taxon>Pseudomonadati</taxon>
        <taxon>Pseudomonadota</taxon>
        <taxon>Alphaproteobacteria</taxon>
        <taxon>Acetobacterales</taxon>
        <taxon>Acetobacteraceae</taxon>
        <taxon>Rhodopila</taxon>
    </lineage>
</organism>
<dbReference type="Pfam" id="PF10979">
    <property type="entry name" value="DUF2786"/>
    <property type="match status" value="1"/>
</dbReference>
<dbReference type="Pfam" id="PF23771">
    <property type="entry name" value="DUF7168"/>
    <property type="match status" value="1"/>
</dbReference>
<dbReference type="InterPro" id="IPR024498">
    <property type="entry name" value="DUF2786"/>
</dbReference>